<evidence type="ECO:0000259" key="1">
    <source>
        <dbReference type="PROSITE" id="PS50921"/>
    </source>
</evidence>
<dbReference type="Gene3D" id="3.40.50.2300">
    <property type="match status" value="1"/>
</dbReference>
<dbReference type="EMBL" id="CP032509">
    <property type="protein sequence ID" value="AZN73019.1"/>
    <property type="molecule type" value="Genomic_DNA"/>
</dbReference>
<dbReference type="InterPro" id="IPR036388">
    <property type="entry name" value="WH-like_DNA-bd_sf"/>
</dbReference>
<reference evidence="2 3" key="1">
    <citation type="submission" date="2018-09" db="EMBL/GenBank/DDBJ databases">
        <title>Marinorhizobium profundi gen. nov., sp. nov., isolated from a deep-sea sediment sample from the New Britain Trench and proposal of Marinorhizobiaceae fam. nov. in the order Rhizobiales of the class Alphaproteobacteria.</title>
        <authorList>
            <person name="Cao J."/>
        </authorList>
    </citation>
    <scope>NUCLEOTIDE SEQUENCE [LARGE SCALE GENOMIC DNA]</scope>
    <source>
        <strain evidence="2 3">WS11</strain>
    </source>
</reference>
<dbReference type="Pfam" id="PF03861">
    <property type="entry name" value="ANTAR"/>
    <property type="match status" value="1"/>
</dbReference>
<dbReference type="SMART" id="SM01012">
    <property type="entry name" value="ANTAR"/>
    <property type="match status" value="1"/>
</dbReference>
<dbReference type="InterPro" id="IPR011006">
    <property type="entry name" value="CheY-like_superfamily"/>
</dbReference>
<dbReference type="GO" id="GO:0003723">
    <property type="term" value="F:RNA binding"/>
    <property type="evidence" value="ECO:0007669"/>
    <property type="project" value="InterPro"/>
</dbReference>
<feature type="domain" description="ANTAR" evidence="1">
    <location>
        <begin position="135"/>
        <end position="196"/>
    </location>
</feature>
<dbReference type="InterPro" id="IPR005561">
    <property type="entry name" value="ANTAR"/>
</dbReference>
<keyword evidence="3" id="KW-1185">Reference proteome</keyword>
<sequence>MTAPRFVQNFSQCRATIVSRDARALDMLERTLMKLGLSVSYAVLEGDKANLGAETLEAGRDILFVDGDLDSPLDIPVTTVGENPIVPVVGLIGVEAPSRLRQLVQMGASAYLRKPVHGATVYSALVLGVNAFNRKQTLEQCLETHETRRRQRRYVIKAVIEIMRSDNVDDDEAYARLRRMSMRNRVSVEDFCEHFVRMRAMVNPRDSSPDRRREIAT</sequence>
<protein>
    <submittedName>
        <fullName evidence="2">ANTAR domain-containing protein</fullName>
    </submittedName>
</protein>
<dbReference type="Gene3D" id="1.10.10.10">
    <property type="entry name" value="Winged helix-like DNA-binding domain superfamily/Winged helix DNA-binding domain"/>
    <property type="match status" value="1"/>
</dbReference>
<dbReference type="OrthoDB" id="6159164at2"/>
<evidence type="ECO:0000313" key="3">
    <source>
        <dbReference type="Proteomes" id="UP000268192"/>
    </source>
</evidence>
<dbReference type="SUPFAM" id="SSF52172">
    <property type="entry name" value="CheY-like"/>
    <property type="match status" value="1"/>
</dbReference>
<dbReference type="PROSITE" id="PS50921">
    <property type="entry name" value="ANTAR"/>
    <property type="match status" value="1"/>
</dbReference>
<name>A0A3Q8XQJ1_9HYPH</name>
<dbReference type="RefSeq" id="WP_126011504.1">
    <property type="nucleotide sequence ID" value="NZ_CP032509.1"/>
</dbReference>
<gene>
    <name evidence="2" type="ORF">D5400_18525</name>
</gene>
<accession>A0A3Q8XQJ1</accession>
<dbReference type="AlphaFoldDB" id="A0A3Q8XQJ1"/>
<dbReference type="Proteomes" id="UP000268192">
    <property type="component" value="Chromosome"/>
</dbReference>
<organism evidence="2 3">
    <name type="scientific">Georhizobium profundi</name>
    <dbReference type="NCBI Taxonomy" id="2341112"/>
    <lineage>
        <taxon>Bacteria</taxon>
        <taxon>Pseudomonadati</taxon>
        <taxon>Pseudomonadota</taxon>
        <taxon>Alphaproteobacteria</taxon>
        <taxon>Hyphomicrobiales</taxon>
        <taxon>Rhizobiaceae</taxon>
        <taxon>Georhizobium</taxon>
    </lineage>
</organism>
<evidence type="ECO:0000313" key="2">
    <source>
        <dbReference type="EMBL" id="AZN73019.1"/>
    </source>
</evidence>
<dbReference type="KEGG" id="abaw:D5400_18525"/>
<proteinExistence type="predicted"/>